<dbReference type="RefSeq" id="WP_119440049.1">
    <property type="nucleotide sequence ID" value="NZ_QWGR01000019.1"/>
</dbReference>
<gene>
    <name evidence="1" type="ORF">D1614_21445</name>
</gene>
<reference evidence="1 2" key="1">
    <citation type="submission" date="2018-08" db="EMBL/GenBank/DDBJ databases">
        <title>Pallidiluteibacterium maritimus gen. nov., sp. nov., isolated from coastal sediment.</title>
        <authorList>
            <person name="Zhou L.Y."/>
        </authorList>
    </citation>
    <scope>NUCLEOTIDE SEQUENCE [LARGE SCALE GENOMIC DNA]</scope>
    <source>
        <strain evidence="1 2">XSD2</strain>
    </source>
</reference>
<name>A0A399SV28_9BACT</name>
<evidence type="ECO:0000313" key="2">
    <source>
        <dbReference type="Proteomes" id="UP000265926"/>
    </source>
</evidence>
<accession>A0A399SV28</accession>
<dbReference type="GO" id="GO:0016787">
    <property type="term" value="F:hydrolase activity"/>
    <property type="evidence" value="ECO:0007669"/>
    <property type="project" value="UniProtKB-KW"/>
</dbReference>
<keyword evidence="2" id="KW-1185">Reference proteome</keyword>
<dbReference type="AlphaFoldDB" id="A0A399SV28"/>
<comment type="caution">
    <text evidence="1">The sequence shown here is derived from an EMBL/GenBank/DDBJ whole genome shotgun (WGS) entry which is preliminary data.</text>
</comment>
<keyword evidence="1" id="KW-0378">Hydrolase</keyword>
<dbReference type="EMBL" id="QWGR01000019">
    <property type="protein sequence ID" value="RIJ45875.1"/>
    <property type="molecule type" value="Genomic_DNA"/>
</dbReference>
<dbReference type="Gene3D" id="2.40.160.20">
    <property type="match status" value="1"/>
</dbReference>
<sequence length="437" mass="49427">MKGNKYFLKLVFTWGLLLFVFLFSNAQDSGLFSSPANNHHTSVFHSTVPGKSSSAPALDSSLFSTPLLHRLEVEIRPGYILPTNPFLKGENNSGDPIWSSFSQHLKYSFRFYPNTYTDKIYGAAYQGIGFAHYHLGQAEELGSPFMFYLFQGARISQINPKLSLNYEWNFGLSFGWKPYDFEFNPNNTVIGSKSNAYINTNFYFSWMLSRKLDFNAGVALTHFSNGNTKFPNAGLNTVGMKAGLVYNFNRKNNSHTPSSQLSIPDFPRHISYDLVLFGSWRRTGVDFMDAQVASPEAYPVLGFCFAPMYNYGYKLRLGISLDGFYDGSANVYTQDYIAGTEQQFFKPPLNEQLALGLSGRVEYVMPYFTVGLGLGKNVLCSEGDMQALYQILALKVEITRSSFVHIGYSLQDFHTPNFLMLGLGFRLNNQYPTFYRK</sequence>
<dbReference type="Proteomes" id="UP000265926">
    <property type="component" value="Unassembled WGS sequence"/>
</dbReference>
<dbReference type="InterPro" id="IPR018550">
    <property type="entry name" value="Lipid-A_deacylase-rel"/>
</dbReference>
<evidence type="ECO:0000313" key="1">
    <source>
        <dbReference type="EMBL" id="RIJ45875.1"/>
    </source>
</evidence>
<dbReference type="OrthoDB" id="627554at2"/>
<proteinExistence type="predicted"/>
<protein>
    <submittedName>
        <fullName evidence="1">Acyloxyacyl hydrolase</fullName>
    </submittedName>
</protein>
<organism evidence="1 2">
    <name type="scientific">Maribellus luteus</name>
    <dbReference type="NCBI Taxonomy" id="2305463"/>
    <lineage>
        <taxon>Bacteria</taxon>
        <taxon>Pseudomonadati</taxon>
        <taxon>Bacteroidota</taxon>
        <taxon>Bacteroidia</taxon>
        <taxon>Marinilabiliales</taxon>
        <taxon>Prolixibacteraceae</taxon>
        <taxon>Maribellus</taxon>
    </lineage>
</organism>
<dbReference type="Pfam" id="PF09411">
    <property type="entry name" value="PagL"/>
    <property type="match status" value="1"/>
</dbReference>